<evidence type="ECO:0000256" key="1">
    <source>
        <dbReference type="ARBA" id="ARBA00005380"/>
    </source>
</evidence>
<keyword evidence="5 12" id="KW-0479">Metal-binding</keyword>
<dbReference type="PANTHER" id="PTHR10584">
    <property type="entry name" value="SUGAR KINASE"/>
    <property type="match status" value="1"/>
</dbReference>
<feature type="binding site" evidence="12">
    <location>
        <position position="556"/>
    </location>
    <ligand>
        <name>K(+)</name>
        <dbReference type="ChEBI" id="CHEBI:29103"/>
    </ligand>
</feature>
<feature type="binding site" evidence="12">
    <location>
        <position position="560"/>
    </location>
    <ligand>
        <name>substrate</name>
    </ligand>
</feature>
<dbReference type="WBParaSite" id="TCONS_00012085.p1">
    <property type="protein sequence ID" value="TCONS_00012085.p1"/>
    <property type="gene ID" value="XLOC_007397"/>
</dbReference>
<comment type="catalytic activity">
    <reaction evidence="12">
        <text>D-ribose + ATP = D-ribose 5-phosphate + ADP + H(+)</text>
        <dbReference type="Rhea" id="RHEA:13697"/>
        <dbReference type="ChEBI" id="CHEBI:15378"/>
        <dbReference type="ChEBI" id="CHEBI:30616"/>
        <dbReference type="ChEBI" id="CHEBI:47013"/>
        <dbReference type="ChEBI" id="CHEBI:78346"/>
        <dbReference type="ChEBI" id="CHEBI:456216"/>
        <dbReference type="EC" id="2.7.1.15"/>
    </reaction>
</comment>
<feature type="binding site" evidence="12">
    <location>
        <position position="144"/>
    </location>
    <ligand>
        <name>substrate</name>
    </ligand>
</feature>
<dbReference type="GO" id="GO:0004747">
    <property type="term" value="F:ribokinase activity"/>
    <property type="evidence" value="ECO:0007669"/>
    <property type="project" value="UniProtKB-UniRule"/>
</dbReference>
<proteinExistence type="inferred from homology"/>
<dbReference type="SUPFAM" id="SSF53613">
    <property type="entry name" value="Ribokinase-like"/>
    <property type="match status" value="2"/>
</dbReference>
<keyword evidence="4 12" id="KW-0808">Transferase</keyword>
<keyword evidence="12" id="KW-0963">Cytoplasm</keyword>
<evidence type="ECO:0000256" key="9">
    <source>
        <dbReference type="ARBA" id="ARBA00022842"/>
    </source>
</evidence>
<comment type="cofactor">
    <cofactor evidence="12">
        <name>Mg(2+)</name>
        <dbReference type="ChEBI" id="CHEBI:18420"/>
    </cofactor>
    <text evidence="12">Requires a divalent cation, most likely magnesium in vivo, as an electrophilic catalyst to aid phosphoryl group transfer. It is the chelate of the metal and the nucleotide that is the actual substrate.</text>
</comment>
<dbReference type="Gene3D" id="3.40.1190.20">
    <property type="match status" value="2"/>
</dbReference>
<feature type="binding site" evidence="12">
    <location>
        <position position="554"/>
    </location>
    <ligand>
        <name>K(+)</name>
        <dbReference type="ChEBI" id="CHEBI:29103"/>
    </ligand>
</feature>
<dbReference type="CDD" id="cd01174">
    <property type="entry name" value="ribokinase"/>
    <property type="match status" value="2"/>
</dbReference>
<dbReference type="GO" id="GO:0005829">
    <property type="term" value="C:cytosol"/>
    <property type="evidence" value="ECO:0007669"/>
    <property type="project" value="TreeGrafter"/>
</dbReference>
<dbReference type="Proteomes" id="UP000035681">
    <property type="component" value="Unplaced"/>
</dbReference>
<comment type="subcellular location">
    <subcellularLocation>
        <location evidence="12">Cytoplasm</location>
    </subcellularLocation>
    <subcellularLocation>
        <location evidence="12">Nucleus</location>
    </subcellularLocation>
</comment>
<dbReference type="InterPro" id="IPR002173">
    <property type="entry name" value="Carboh/pur_kinase_PfkB_CS"/>
</dbReference>
<dbReference type="PANTHER" id="PTHR10584:SF166">
    <property type="entry name" value="RIBOKINASE"/>
    <property type="match status" value="1"/>
</dbReference>
<keyword evidence="10 12" id="KW-0630">Potassium</keyword>
<evidence type="ECO:0000256" key="11">
    <source>
        <dbReference type="ARBA" id="ARBA00023277"/>
    </source>
</evidence>
<dbReference type="GO" id="GO:0046872">
    <property type="term" value="F:metal ion binding"/>
    <property type="evidence" value="ECO:0007669"/>
    <property type="project" value="UniProtKB-KW"/>
</dbReference>
<dbReference type="InterPro" id="IPR011877">
    <property type="entry name" value="Ribokinase"/>
</dbReference>
<feature type="binding site" evidence="12">
    <location>
        <begin position="15"/>
        <end position="17"/>
    </location>
    <ligand>
        <name>substrate</name>
    </ligand>
</feature>
<comment type="subunit">
    <text evidence="12">Homodimer.</text>
</comment>
<name>A0AAF5I2I0_STRER</name>
<dbReference type="SMART" id="SM01173">
    <property type="entry name" value="DUF4187"/>
    <property type="match status" value="1"/>
</dbReference>
<evidence type="ECO:0000256" key="6">
    <source>
        <dbReference type="ARBA" id="ARBA00022741"/>
    </source>
</evidence>
<dbReference type="InterPro" id="IPR029056">
    <property type="entry name" value="Ribokinase-like"/>
</dbReference>
<dbReference type="AlphaFoldDB" id="A0AAF5I2I0"/>
<dbReference type="PRINTS" id="PR00990">
    <property type="entry name" value="RIBOKINASE"/>
</dbReference>
<feature type="binding site" evidence="12">
    <location>
        <position position="189"/>
    </location>
    <ligand>
        <name>ATP</name>
        <dbReference type="ChEBI" id="CHEBI:30616"/>
    </ligand>
</feature>
<evidence type="ECO:0000256" key="8">
    <source>
        <dbReference type="ARBA" id="ARBA00022840"/>
    </source>
</evidence>
<feature type="binding site" evidence="12">
    <location>
        <begin position="559"/>
        <end position="560"/>
    </location>
    <ligand>
        <name>ATP</name>
        <dbReference type="ChEBI" id="CHEBI:30616"/>
    </ligand>
</feature>
<evidence type="ECO:0000256" key="10">
    <source>
        <dbReference type="ARBA" id="ARBA00022958"/>
    </source>
</evidence>
<evidence type="ECO:0000313" key="14">
    <source>
        <dbReference type="Proteomes" id="UP000035681"/>
    </source>
</evidence>
<evidence type="ECO:0000256" key="7">
    <source>
        <dbReference type="ARBA" id="ARBA00022777"/>
    </source>
</evidence>
<feature type="binding site" evidence="12">
    <location>
        <position position="594"/>
    </location>
    <ligand>
        <name>K(+)</name>
        <dbReference type="ChEBI" id="CHEBI:29103"/>
    </ligand>
</feature>
<keyword evidence="12" id="KW-0539">Nucleus</keyword>
<comment type="similarity">
    <text evidence="1">Belongs to the carbohydrate kinase pfkB family.</text>
</comment>
<keyword evidence="6 12" id="KW-0547">Nucleotide-binding</keyword>
<feature type="binding site" evidence="12">
    <location>
        <position position="591"/>
    </location>
    <ligand>
        <name>K(+)</name>
        <dbReference type="ChEBI" id="CHEBI:29103"/>
    </ligand>
</feature>
<evidence type="ECO:0000313" key="15">
    <source>
        <dbReference type="WBParaSite" id="TCONS_00012085.p1"/>
    </source>
</evidence>
<dbReference type="PROSITE" id="PS00584">
    <property type="entry name" value="PFKB_KINASES_2"/>
    <property type="match status" value="1"/>
</dbReference>
<dbReference type="HAMAP" id="MF_01987">
    <property type="entry name" value="Ribokinase"/>
    <property type="match status" value="1"/>
</dbReference>
<feature type="binding site" evidence="12">
    <location>
        <begin position="43"/>
        <end position="47"/>
    </location>
    <ligand>
        <name>substrate</name>
    </ligand>
</feature>
<keyword evidence="11 12" id="KW-0119">Carbohydrate metabolism</keyword>
<evidence type="ECO:0000259" key="13">
    <source>
        <dbReference type="SMART" id="SM01173"/>
    </source>
</evidence>
<dbReference type="GO" id="GO:0005634">
    <property type="term" value="C:nucleus"/>
    <property type="evidence" value="ECO:0007669"/>
    <property type="project" value="UniProtKB-SubCell"/>
</dbReference>
<sequence length="837" mass="93673">MINEEPKILIFGSIVQDLISYTKNFPNPGESVRGTSFKMGSGGKGANQAVAAAKLGSNVKMIGAVGDDIFGEENINNIAKSGVNVEGIIKIKNESTGTATIYVNEEGENTIVVTLSANYMLNQQKAVESEEEVKKSNVVMIQNEIDENGNLTIFKIAKKHNVKTVFNPAPGLPNLNNEILKYTDILIANENETEFLLNKNVTTDDDFMEAAKSLINLVNEAVILTRGKNTTVVAIKNNNSNIETFTIPIISVKAIDTTGAGDCFCGSFVHAYITKKLSIKESIIFASKVAILLFTIKKNLYIMSSSKILVVGSIITDLISYTDNFPKPGQTSKGKFFKINCGGKGANQAVSASKLGSNVKLIACVGNDVFGRENIKNIKDYGVNIDDIQVIEGHKTAIANIVIDKNGENKTVVNLEANLQLNGNVVQQLKNEIKTSSLVMLQNGISHEGNLECMKMAQKYKVEIMYNGVPRMKNLIQEYLKNTDYLIVNENEAQLLSTTPLTCTNDYIKCALELIKIVKKVVIITRKGKSTIVAVNGNKIEHFEVEINTIQAKDTNGAGDCFCGAFANAIVTKKLPVKDSVIFASKVATLSVQRMGTQSSYPKDDYMSEAILGAFTEDKEVKNIRNRERDRLLRIAKRTDIARQKQLENVSIPKKQEMIRKKIESEPIPDNNIGFKLLMKMGYNPEEEEKGLGFAEEEKKKVKEMFDEQVKKTHEQVMKIETLVSDFRKRKRDTKLYNLCISDIRKCQKVCYEMDQRISILKPVNDYFWPRYIMNVEDDEEAFRLERLTEDEIFNCLENIISYLREQFLYCIYCGSTFEDKNDMESQCPGASREEHD</sequence>
<evidence type="ECO:0000256" key="3">
    <source>
        <dbReference type="ARBA" id="ARBA00016943"/>
    </source>
</evidence>
<feature type="binding site" evidence="12">
    <location>
        <position position="596"/>
    </location>
    <ligand>
        <name>K(+)</name>
        <dbReference type="ChEBI" id="CHEBI:29103"/>
    </ligand>
</feature>
<comment type="caution">
    <text evidence="12">Lacks conserved residue(s) required for the propagation of feature annotation.</text>
</comment>
<evidence type="ECO:0000256" key="12">
    <source>
        <dbReference type="HAMAP-Rule" id="MF_03215"/>
    </source>
</evidence>
<feature type="binding site" evidence="12">
    <location>
        <position position="600"/>
    </location>
    <ligand>
        <name>K(+)</name>
        <dbReference type="ChEBI" id="CHEBI:29103"/>
    </ligand>
</feature>
<keyword evidence="9 12" id="KW-0460">Magnesium</keyword>
<dbReference type="Pfam" id="PF00294">
    <property type="entry name" value="PfkB"/>
    <property type="match status" value="2"/>
</dbReference>
<dbReference type="InterPro" id="IPR011611">
    <property type="entry name" value="PfkB_dom"/>
</dbReference>
<reference evidence="15" key="1">
    <citation type="submission" date="2024-02" db="UniProtKB">
        <authorList>
            <consortium name="WormBaseParasite"/>
        </authorList>
    </citation>
    <scope>IDENTIFICATION</scope>
</reference>
<comment type="similarity">
    <text evidence="12">Belongs to the carbohydrate kinase PfkB family. Ribokinase subfamily.</text>
</comment>
<dbReference type="InterPro" id="IPR025239">
    <property type="entry name" value="DUF4187"/>
</dbReference>
<protein>
    <recommendedName>
        <fullName evidence="3 12">Ribokinase</fullName>
        <shortName evidence="12">RK</shortName>
        <ecNumber evidence="2 12">2.7.1.15</ecNumber>
    </recommendedName>
</protein>
<dbReference type="GO" id="GO:0005524">
    <property type="term" value="F:ATP binding"/>
    <property type="evidence" value="ECO:0007669"/>
    <property type="project" value="UniProtKB-UniRule"/>
</dbReference>
<accession>A0AAF5I2I0</accession>
<comment type="activity regulation">
    <text evidence="12">Activated by a monovalent cation that binds near, but not in, the active site. The most likely occupant of the site in vivo is potassium. Ion binding induces a conformational change that may alter substrate affinity.</text>
</comment>
<evidence type="ECO:0000256" key="2">
    <source>
        <dbReference type="ARBA" id="ARBA00012035"/>
    </source>
</evidence>
<comment type="pathway">
    <text evidence="12">Carbohydrate metabolism; D-ribose degradation; D-ribose 5-phosphate from beta-D-ribopyranose: step 2/2.</text>
</comment>
<keyword evidence="14" id="KW-1185">Reference proteome</keyword>
<dbReference type="EC" id="2.7.1.15" evidence="2 12"/>
<evidence type="ECO:0000256" key="5">
    <source>
        <dbReference type="ARBA" id="ARBA00022723"/>
    </source>
</evidence>
<keyword evidence="7 12" id="KW-0418">Kinase</keyword>
<dbReference type="Pfam" id="PF13821">
    <property type="entry name" value="DUF4187"/>
    <property type="match status" value="1"/>
</dbReference>
<feature type="domain" description="DUF4187" evidence="13">
    <location>
        <begin position="779"/>
        <end position="836"/>
    </location>
</feature>
<dbReference type="GO" id="GO:0019303">
    <property type="term" value="P:D-ribose catabolic process"/>
    <property type="evidence" value="ECO:0007669"/>
    <property type="project" value="UniProtKB-UniRule"/>
</dbReference>
<evidence type="ECO:0000256" key="4">
    <source>
        <dbReference type="ARBA" id="ARBA00022679"/>
    </source>
</evidence>
<comment type="function">
    <text evidence="12">Catalyzes the phosphorylation of ribose at O-5 in a reaction requiring ATP and magnesium. The resulting D-ribose-5-phosphate can then be used either for sythesis of nucleotides, histidine, and tryptophan, or as a component of the pentose phosphate pathway.</text>
</comment>
<keyword evidence="8 12" id="KW-0067">ATP-binding</keyword>
<feature type="active site" description="Proton acceptor" evidence="12">
    <location>
        <position position="560"/>
    </location>
</feature>
<organism evidence="14 15">
    <name type="scientific">Strongyloides stercoralis</name>
    <name type="common">Threadworm</name>
    <dbReference type="NCBI Taxonomy" id="6248"/>
    <lineage>
        <taxon>Eukaryota</taxon>
        <taxon>Metazoa</taxon>
        <taxon>Ecdysozoa</taxon>
        <taxon>Nematoda</taxon>
        <taxon>Chromadorea</taxon>
        <taxon>Rhabditida</taxon>
        <taxon>Tylenchina</taxon>
        <taxon>Panagrolaimomorpha</taxon>
        <taxon>Strongyloidoidea</taxon>
        <taxon>Strongyloididae</taxon>
        <taxon>Strongyloides</taxon>
    </lineage>
</organism>
<dbReference type="InterPro" id="IPR002139">
    <property type="entry name" value="Ribo/fructo_kinase"/>
</dbReference>